<evidence type="ECO:0000313" key="1">
    <source>
        <dbReference type="EMBL" id="KKK69588.1"/>
    </source>
</evidence>
<protein>
    <submittedName>
        <fullName evidence="1">Uncharacterized protein</fullName>
    </submittedName>
</protein>
<dbReference type="AlphaFoldDB" id="A0A0F8XKY1"/>
<feature type="non-terminal residue" evidence="1">
    <location>
        <position position="152"/>
    </location>
</feature>
<name>A0A0F8XKY1_9ZZZZ</name>
<proteinExistence type="predicted"/>
<gene>
    <name evidence="1" type="ORF">LCGC14_2932540</name>
</gene>
<organism evidence="1">
    <name type="scientific">marine sediment metagenome</name>
    <dbReference type="NCBI Taxonomy" id="412755"/>
    <lineage>
        <taxon>unclassified sequences</taxon>
        <taxon>metagenomes</taxon>
        <taxon>ecological metagenomes</taxon>
    </lineage>
</organism>
<reference evidence="1" key="1">
    <citation type="journal article" date="2015" name="Nature">
        <title>Complex archaea that bridge the gap between prokaryotes and eukaryotes.</title>
        <authorList>
            <person name="Spang A."/>
            <person name="Saw J.H."/>
            <person name="Jorgensen S.L."/>
            <person name="Zaremba-Niedzwiedzka K."/>
            <person name="Martijn J."/>
            <person name="Lind A.E."/>
            <person name="van Eijk R."/>
            <person name="Schleper C."/>
            <person name="Guy L."/>
            <person name="Ettema T.J."/>
        </authorList>
    </citation>
    <scope>NUCLEOTIDE SEQUENCE</scope>
</reference>
<dbReference type="Pfam" id="PF03237">
    <property type="entry name" value="Terminase_6N"/>
    <property type="match status" value="1"/>
</dbReference>
<dbReference type="Gene3D" id="3.40.50.300">
    <property type="entry name" value="P-loop containing nucleotide triphosphate hydrolases"/>
    <property type="match status" value="1"/>
</dbReference>
<comment type="caution">
    <text evidence="1">The sequence shown here is derived from an EMBL/GenBank/DDBJ whole genome shotgun (WGS) entry which is preliminary data.</text>
</comment>
<sequence length="152" mass="17378">MPQAAVEVAYKPFPWQAEVHKGMENAQHTILSCGRRTGKTELASVSLLKWGLAKPDSLNWWVGPTYKNCRTGYRRFVKNIPRDLEIRKLYGKEMLVELAGNRIFEWRSADKPDNLRGDGLDSLVIDEMAHITRPAWEEILQPALEIDAKFLG</sequence>
<dbReference type="InterPro" id="IPR027417">
    <property type="entry name" value="P-loop_NTPase"/>
</dbReference>
<accession>A0A0F8XKY1</accession>
<dbReference type="EMBL" id="LAZR01058575">
    <property type="protein sequence ID" value="KKK69588.1"/>
    <property type="molecule type" value="Genomic_DNA"/>
</dbReference>